<evidence type="ECO:0000256" key="4">
    <source>
        <dbReference type="ARBA" id="ARBA00022840"/>
    </source>
</evidence>
<feature type="domain" description="Daunorubicin resistance ATP-binding protein DrrA1/2-like C-terminal" evidence="5">
    <location>
        <begin position="39"/>
        <end position="111"/>
    </location>
</feature>
<organism evidence="6 7">
    <name type="scientific">Planotetraspora mira</name>
    <dbReference type="NCBI Taxonomy" id="58121"/>
    <lineage>
        <taxon>Bacteria</taxon>
        <taxon>Bacillati</taxon>
        <taxon>Actinomycetota</taxon>
        <taxon>Actinomycetes</taxon>
        <taxon>Streptosporangiales</taxon>
        <taxon>Streptosporangiaceae</taxon>
        <taxon>Planotetraspora</taxon>
    </lineage>
</organism>
<sequence length="122" mass="12949">MLVSSHQLAEVQQLATHAVVMNHGRLVTSGPLADLLGDTDTYRLQAEDTAGAADVLRRIPGVESVTVRGAEVIVTAPNVPSRDLVRELVTAGIGVTAVHQANRSLEEAFLTMTEGDSRHAAR</sequence>
<proteinExistence type="inferred from homology"/>
<reference evidence="6 7" key="1">
    <citation type="submission" date="2021-01" db="EMBL/GenBank/DDBJ databases">
        <title>Whole genome shotgun sequence of Planotetraspora mira NBRC 15435.</title>
        <authorList>
            <person name="Komaki H."/>
            <person name="Tamura T."/>
        </authorList>
    </citation>
    <scope>NUCLEOTIDE SEQUENCE [LARGE SCALE GENOMIC DNA]</scope>
    <source>
        <strain evidence="6 7">NBRC 15435</strain>
    </source>
</reference>
<evidence type="ECO:0000259" key="5">
    <source>
        <dbReference type="Pfam" id="PF13732"/>
    </source>
</evidence>
<dbReference type="EMBL" id="BOOO01000040">
    <property type="protein sequence ID" value="GII33510.1"/>
    <property type="molecule type" value="Genomic_DNA"/>
</dbReference>
<keyword evidence="7" id="KW-1185">Reference proteome</keyword>
<dbReference type="Gene3D" id="3.40.50.300">
    <property type="entry name" value="P-loop containing nucleotide triphosphate hydrolases"/>
    <property type="match status" value="1"/>
</dbReference>
<comment type="caution">
    <text evidence="6">The sequence shown here is derived from an EMBL/GenBank/DDBJ whole genome shotgun (WGS) entry which is preliminary data.</text>
</comment>
<dbReference type="Pfam" id="PF13732">
    <property type="entry name" value="DrrA1-3_C"/>
    <property type="match status" value="1"/>
</dbReference>
<dbReference type="Proteomes" id="UP000650628">
    <property type="component" value="Unassembled WGS sequence"/>
</dbReference>
<dbReference type="AlphaFoldDB" id="A0A8J3U6D0"/>
<keyword evidence="4" id="KW-0067">ATP-binding</keyword>
<dbReference type="SUPFAM" id="SSF52540">
    <property type="entry name" value="P-loop containing nucleoside triphosphate hydrolases"/>
    <property type="match status" value="1"/>
</dbReference>
<dbReference type="InterPro" id="IPR025302">
    <property type="entry name" value="DrrA1/2-like_C"/>
</dbReference>
<name>A0A8J3U6D0_9ACTN</name>
<evidence type="ECO:0000313" key="6">
    <source>
        <dbReference type="EMBL" id="GII33510.1"/>
    </source>
</evidence>
<accession>A0A8J3U6D0</accession>
<keyword evidence="3" id="KW-0547">Nucleotide-binding</keyword>
<protein>
    <recommendedName>
        <fullName evidence="5">Daunorubicin resistance ATP-binding protein DrrA1/2-like C-terminal domain-containing protein</fullName>
    </recommendedName>
</protein>
<evidence type="ECO:0000256" key="2">
    <source>
        <dbReference type="ARBA" id="ARBA00022448"/>
    </source>
</evidence>
<keyword evidence="2" id="KW-0813">Transport</keyword>
<comment type="similarity">
    <text evidence="1">Belongs to the ABC transporter superfamily.</text>
</comment>
<dbReference type="PANTHER" id="PTHR43335">
    <property type="entry name" value="ABC TRANSPORTER, ATP-BINDING PROTEIN"/>
    <property type="match status" value="1"/>
</dbReference>
<dbReference type="InterPro" id="IPR027417">
    <property type="entry name" value="P-loop_NTPase"/>
</dbReference>
<dbReference type="PANTHER" id="PTHR43335:SF4">
    <property type="entry name" value="ABC TRANSPORTER, ATP-BINDING PROTEIN"/>
    <property type="match status" value="1"/>
</dbReference>
<gene>
    <name evidence="6" type="ORF">Pmi06nite_69520</name>
</gene>
<evidence type="ECO:0000256" key="1">
    <source>
        <dbReference type="ARBA" id="ARBA00005417"/>
    </source>
</evidence>
<evidence type="ECO:0000256" key="3">
    <source>
        <dbReference type="ARBA" id="ARBA00022741"/>
    </source>
</evidence>
<evidence type="ECO:0000313" key="7">
    <source>
        <dbReference type="Proteomes" id="UP000650628"/>
    </source>
</evidence>